<evidence type="ECO:0000256" key="1">
    <source>
        <dbReference type="SAM" id="Phobius"/>
    </source>
</evidence>
<protein>
    <submittedName>
        <fullName evidence="2">DUF2637 domain-containing protein</fullName>
    </submittedName>
</protein>
<organism evidence="2 3">
    <name type="scientific">Cellulosimicrobium composti</name>
    <dbReference type="NCBI Taxonomy" id="2672572"/>
    <lineage>
        <taxon>Bacteria</taxon>
        <taxon>Bacillati</taxon>
        <taxon>Actinomycetota</taxon>
        <taxon>Actinomycetes</taxon>
        <taxon>Micrococcales</taxon>
        <taxon>Promicromonosporaceae</taxon>
        <taxon>Cellulosimicrobium</taxon>
    </lineage>
</organism>
<dbReference type="EMBL" id="WMKA01000110">
    <property type="protein sequence ID" value="MTG91045.1"/>
    <property type="molecule type" value="Genomic_DNA"/>
</dbReference>
<dbReference type="AlphaFoldDB" id="A0A6N7ZNI4"/>
<reference evidence="2 3" key="1">
    <citation type="submission" date="2019-11" db="EMBL/GenBank/DDBJ databases">
        <title>Cellulosimicrobium composti sp. nov. isolated from a compost.</title>
        <authorList>
            <person name="Yang Y."/>
        </authorList>
    </citation>
    <scope>NUCLEOTIDE SEQUENCE [LARGE SCALE GENOMIC DNA]</scope>
    <source>
        <strain evidence="2 3">BIT-GX5</strain>
    </source>
</reference>
<keyword evidence="1" id="KW-0812">Transmembrane</keyword>
<feature type="transmembrane region" description="Helical" evidence="1">
    <location>
        <begin position="87"/>
        <end position="106"/>
    </location>
</feature>
<dbReference type="InterPro" id="IPR021235">
    <property type="entry name" value="DUF2637"/>
</dbReference>
<feature type="transmembrane region" description="Helical" evidence="1">
    <location>
        <begin position="51"/>
        <end position="75"/>
    </location>
</feature>
<proteinExistence type="predicted"/>
<dbReference type="RefSeq" id="WP_155100327.1">
    <property type="nucleotide sequence ID" value="NZ_WMKA01000110.1"/>
</dbReference>
<feature type="non-terminal residue" evidence="2">
    <location>
        <position position="1"/>
    </location>
</feature>
<keyword evidence="1" id="KW-0472">Membrane</keyword>
<evidence type="ECO:0000313" key="2">
    <source>
        <dbReference type="EMBL" id="MTG91045.1"/>
    </source>
</evidence>
<name>A0A6N7ZNI4_9MICO</name>
<evidence type="ECO:0000313" key="3">
    <source>
        <dbReference type="Proteomes" id="UP000440668"/>
    </source>
</evidence>
<keyword evidence="1" id="KW-1133">Transmembrane helix</keyword>
<feature type="non-terminal residue" evidence="2">
    <location>
        <position position="125"/>
    </location>
</feature>
<sequence>AFRVSWNALHDIARGIGADHDAALLYPVVVDGLIAVALVASLALTGRDRRAALTVLASYTAASLALNYVHGLIPLTGDRPRLSPVDWVHWALVLLASSLPVGAIFFGTDLVARVLRTPWTAPATV</sequence>
<dbReference type="Pfam" id="PF10935">
    <property type="entry name" value="DUF2637"/>
    <property type="match status" value="1"/>
</dbReference>
<comment type="caution">
    <text evidence="2">The sequence shown here is derived from an EMBL/GenBank/DDBJ whole genome shotgun (WGS) entry which is preliminary data.</text>
</comment>
<dbReference type="Proteomes" id="UP000440668">
    <property type="component" value="Unassembled WGS sequence"/>
</dbReference>
<gene>
    <name evidence="2" type="ORF">GJV82_19195</name>
</gene>
<accession>A0A6N7ZNI4</accession>
<feature type="transmembrane region" description="Helical" evidence="1">
    <location>
        <begin position="24"/>
        <end position="44"/>
    </location>
</feature>